<dbReference type="PANTHER" id="PTHR30363">
    <property type="entry name" value="HTH-TYPE TRANSCRIPTIONAL REGULATOR SRLR-RELATED"/>
    <property type="match status" value="1"/>
</dbReference>
<dbReference type="InterPro" id="IPR011991">
    <property type="entry name" value="ArsR-like_HTH"/>
</dbReference>
<evidence type="ECO:0000313" key="3">
    <source>
        <dbReference type="Proteomes" id="UP000273022"/>
    </source>
</evidence>
<gene>
    <name evidence="2" type="ORF">D5R81_07155</name>
</gene>
<dbReference type="AlphaFoldDB" id="A0A3A6U1X0"/>
<evidence type="ECO:0000313" key="2">
    <source>
        <dbReference type="EMBL" id="RJY18011.1"/>
    </source>
</evidence>
<dbReference type="GO" id="GO:0006355">
    <property type="term" value="P:regulation of DNA-templated transcription"/>
    <property type="evidence" value="ECO:0007669"/>
    <property type="project" value="UniProtKB-ARBA"/>
</dbReference>
<protein>
    <submittedName>
        <fullName evidence="2">Transcriptional regulator</fullName>
    </submittedName>
</protein>
<proteinExistence type="predicted"/>
<dbReference type="Gene3D" id="1.10.10.10">
    <property type="entry name" value="Winged helix-like DNA-binding domain superfamily/Winged helix DNA-binding domain"/>
    <property type="match status" value="1"/>
</dbReference>
<dbReference type="InterPro" id="IPR036390">
    <property type="entry name" value="WH_DNA-bd_sf"/>
</dbReference>
<comment type="caution">
    <text evidence="2">The sequence shown here is derived from an EMBL/GenBank/DDBJ whole genome shotgun (WGS) entry which is preliminary data.</text>
</comment>
<dbReference type="Pfam" id="PF08279">
    <property type="entry name" value="HTH_11"/>
    <property type="match status" value="1"/>
</dbReference>
<reference evidence="2 3" key="1">
    <citation type="submission" date="2018-09" db="EMBL/GenBank/DDBJ databases">
        <title>Phylogeny of the Shewanellaceae, and recommendation for two new genera, Pseudoshewanella and Parashewanella.</title>
        <authorList>
            <person name="Wang G."/>
        </authorList>
    </citation>
    <scope>NUCLEOTIDE SEQUENCE [LARGE SCALE GENOMIC DNA]</scope>
    <source>
        <strain evidence="2 3">KCTC 22492</strain>
    </source>
</reference>
<feature type="domain" description="Helix-turn-helix type 11" evidence="1">
    <location>
        <begin position="5"/>
        <end position="44"/>
    </location>
</feature>
<dbReference type="PANTHER" id="PTHR30363:SF28">
    <property type="entry name" value="TRANSCRIPTIONAL REGULATORY PROTEIN-RELATED"/>
    <property type="match status" value="1"/>
</dbReference>
<dbReference type="InterPro" id="IPR036388">
    <property type="entry name" value="WH-like_DNA-bd_sf"/>
</dbReference>
<keyword evidence="3" id="KW-1185">Reference proteome</keyword>
<organism evidence="2 3">
    <name type="scientific">Parashewanella spongiae</name>
    <dbReference type="NCBI Taxonomy" id="342950"/>
    <lineage>
        <taxon>Bacteria</taxon>
        <taxon>Pseudomonadati</taxon>
        <taxon>Pseudomonadota</taxon>
        <taxon>Gammaproteobacteria</taxon>
        <taxon>Alteromonadales</taxon>
        <taxon>Shewanellaceae</taxon>
        <taxon>Parashewanella</taxon>
    </lineage>
</organism>
<dbReference type="InterPro" id="IPR013196">
    <property type="entry name" value="HTH_11"/>
</dbReference>
<name>A0A3A6U1X0_9GAMM</name>
<dbReference type="CDD" id="cd00090">
    <property type="entry name" value="HTH_ARSR"/>
    <property type="match status" value="1"/>
</dbReference>
<dbReference type="EMBL" id="QYYH01000034">
    <property type="protein sequence ID" value="RJY18011.1"/>
    <property type="molecule type" value="Genomic_DNA"/>
</dbReference>
<evidence type="ECO:0000259" key="1">
    <source>
        <dbReference type="Pfam" id="PF08279"/>
    </source>
</evidence>
<dbReference type="RefSeq" id="WP_121852973.1">
    <property type="nucleotide sequence ID" value="NZ_CP037952.1"/>
</dbReference>
<dbReference type="SUPFAM" id="SSF46785">
    <property type="entry name" value="Winged helix' DNA-binding domain"/>
    <property type="match status" value="1"/>
</dbReference>
<accession>A0A3A6U1X0</accession>
<sequence>MKTTEKILNLLKVHGPLTAKFLSKELALTTMGVRQHLQLLEDNGDVATEDRAQGRGRPTRYWYLTEGSASHFDDRHEELTLQLIDSVIQVFGDGGLDKLITAREKSSFAQYDRVLALTTNLEEKLQALCELRSNEGYMASCDFSDKDYWLYENHCPICAAATKCQNFCRSELEMFQKLFEQIASVSREEHIIEGARRCAYKFSPFSSAKTSEDVTEVANAK</sequence>
<dbReference type="InterPro" id="IPR050313">
    <property type="entry name" value="Carb_Metab_HTH_regulators"/>
</dbReference>
<dbReference type="OrthoDB" id="155998at2"/>
<dbReference type="Proteomes" id="UP000273022">
    <property type="component" value="Unassembled WGS sequence"/>
</dbReference>